<gene>
    <name evidence="1" type="ORF">MNBD_NITROSPIRAE03-1202</name>
</gene>
<reference evidence="1" key="1">
    <citation type="submission" date="2018-06" db="EMBL/GenBank/DDBJ databases">
        <authorList>
            <person name="Zhirakovskaya E."/>
        </authorList>
    </citation>
    <scope>NUCLEOTIDE SEQUENCE</scope>
</reference>
<proteinExistence type="predicted"/>
<accession>A0A3B1CUX2</accession>
<name>A0A3B1CUX2_9ZZZZ</name>
<dbReference type="EMBL" id="UOGI01000005">
    <property type="protein sequence ID" value="VAX27644.1"/>
    <property type="molecule type" value="Genomic_DNA"/>
</dbReference>
<evidence type="ECO:0000313" key="1">
    <source>
        <dbReference type="EMBL" id="VAX27644.1"/>
    </source>
</evidence>
<dbReference type="Pfam" id="PF13469">
    <property type="entry name" value="Sulfotransfer_3"/>
    <property type="match status" value="1"/>
</dbReference>
<dbReference type="InterPro" id="IPR027417">
    <property type="entry name" value="P-loop_NTPase"/>
</dbReference>
<dbReference type="Gene3D" id="3.40.50.300">
    <property type="entry name" value="P-loop containing nucleotide triphosphate hydrolases"/>
    <property type="match status" value="1"/>
</dbReference>
<sequence length="287" mass="33481">MRDRSPSPLIIIGMHRSGTAMIAQVLERLGLFTGRKKQQNHETLFFMNINDWLLHQSCASWDYPEPFHFLLENKEIRTLAADYMHSMVRTPAVASFLGWRKCLRYRSLFNLNFPWGWKDPRNTYTLPLWLEIFPDARVIHIRRNGVDVANSLVMREQRAFENKKSRYLARRAFYRVRPKRGGFTDSIRCISLEGAFSLWEEYLKEARKHVTALGSGALDLKYENLVSDPHKLLRQLAGFCDLEVSDSDIQRVSVLVKKDRAYAYKENPALLAFAERVGDRLTAQGYY</sequence>
<dbReference type="SUPFAM" id="SSF52540">
    <property type="entry name" value="P-loop containing nucleoside triphosphate hydrolases"/>
    <property type="match status" value="1"/>
</dbReference>
<protein>
    <recommendedName>
        <fullName evidence="2">Sulfotransferase</fullName>
    </recommendedName>
</protein>
<organism evidence="1">
    <name type="scientific">hydrothermal vent metagenome</name>
    <dbReference type="NCBI Taxonomy" id="652676"/>
    <lineage>
        <taxon>unclassified sequences</taxon>
        <taxon>metagenomes</taxon>
        <taxon>ecological metagenomes</taxon>
    </lineage>
</organism>
<evidence type="ECO:0008006" key="2">
    <source>
        <dbReference type="Google" id="ProtNLM"/>
    </source>
</evidence>
<dbReference type="AlphaFoldDB" id="A0A3B1CUX2"/>